<proteinExistence type="predicted"/>
<dbReference type="GO" id="GO:0004803">
    <property type="term" value="F:transposase activity"/>
    <property type="evidence" value="ECO:0007669"/>
    <property type="project" value="InterPro"/>
</dbReference>
<dbReference type="InterPro" id="IPR036515">
    <property type="entry name" value="Transposase_17_sf"/>
</dbReference>
<feature type="domain" description="Transposase IS200-like" evidence="1">
    <location>
        <begin position="9"/>
        <end position="123"/>
    </location>
</feature>
<comment type="caution">
    <text evidence="2">The sequence shown here is derived from an EMBL/GenBank/DDBJ whole genome shotgun (WGS) entry which is preliminary data.</text>
</comment>
<dbReference type="InterPro" id="IPR002686">
    <property type="entry name" value="Transposase_17"/>
</dbReference>
<dbReference type="GO" id="GO:0003677">
    <property type="term" value="F:DNA binding"/>
    <property type="evidence" value="ECO:0007669"/>
    <property type="project" value="InterPro"/>
</dbReference>
<protein>
    <submittedName>
        <fullName evidence="2">Transposase</fullName>
    </submittedName>
</protein>
<evidence type="ECO:0000313" key="2">
    <source>
        <dbReference type="EMBL" id="HJD34356.1"/>
    </source>
</evidence>
<dbReference type="AlphaFoldDB" id="A0A9D2R624"/>
<dbReference type="PANTHER" id="PTHR34322:SF2">
    <property type="entry name" value="TRANSPOSASE IS200-LIKE DOMAIN-CONTAINING PROTEIN"/>
    <property type="match status" value="1"/>
</dbReference>
<dbReference type="PANTHER" id="PTHR34322">
    <property type="entry name" value="TRANSPOSASE, Y1_TNP DOMAIN-CONTAINING"/>
    <property type="match status" value="1"/>
</dbReference>
<name>A0A9D2R624_9FIRM</name>
<organism evidence="2 3">
    <name type="scientific">Candidatus Mediterraneibacter tabaqchaliae</name>
    <dbReference type="NCBI Taxonomy" id="2838689"/>
    <lineage>
        <taxon>Bacteria</taxon>
        <taxon>Bacillati</taxon>
        <taxon>Bacillota</taxon>
        <taxon>Clostridia</taxon>
        <taxon>Lachnospirales</taxon>
        <taxon>Lachnospiraceae</taxon>
        <taxon>Mediterraneibacter</taxon>
    </lineage>
</organism>
<reference evidence="2" key="1">
    <citation type="journal article" date="2021" name="PeerJ">
        <title>Extensive microbial diversity within the chicken gut microbiome revealed by metagenomics and culture.</title>
        <authorList>
            <person name="Gilroy R."/>
            <person name="Ravi A."/>
            <person name="Getino M."/>
            <person name="Pursley I."/>
            <person name="Horton D.L."/>
            <person name="Alikhan N.F."/>
            <person name="Baker D."/>
            <person name="Gharbi K."/>
            <person name="Hall N."/>
            <person name="Watson M."/>
            <person name="Adriaenssens E.M."/>
            <person name="Foster-Nyarko E."/>
            <person name="Jarju S."/>
            <person name="Secka A."/>
            <person name="Antonio M."/>
            <person name="Oren A."/>
            <person name="Chaudhuri R.R."/>
            <person name="La Ragione R."/>
            <person name="Hildebrand F."/>
            <person name="Pallen M.J."/>
        </authorList>
    </citation>
    <scope>NUCLEOTIDE SEQUENCE</scope>
    <source>
        <strain evidence="2">ChiGjej3B3-11674</strain>
    </source>
</reference>
<accession>A0A9D2R624</accession>
<dbReference type="SMART" id="SM01321">
    <property type="entry name" value="Y1_Tnp"/>
    <property type="match status" value="1"/>
</dbReference>
<dbReference type="EMBL" id="DWUV01000137">
    <property type="protein sequence ID" value="HJD34356.1"/>
    <property type="molecule type" value="Genomic_DNA"/>
</dbReference>
<dbReference type="Gene3D" id="3.30.70.1290">
    <property type="entry name" value="Transposase IS200-like"/>
    <property type="match status" value="1"/>
</dbReference>
<dbReference type="Pfam" id="PF01797">
    <property type="entry name" value="Y1_Tnp"/>
    <property type="match status" value="1"/>
</dbReference>
<dbReference type="SUPFAM" id="SSF143422">
    <property type="entry name" value="Transposase IS200-like"/>
    <property type="match status" value="1"/>
</dbReference>
<evidence type="ECO:0000259" key="1">
    <source>
        <dbReference type="SMART" id="SM01321"/>
    </source>
</evidence>
<dbReference type="Proteomes" id="UP000823897">
    <property type="component" value="Unassembled WGS sequence"/>
</dbReference>
<sequence>MPRTARRRSNTDFYHVIARGINKEPIFKQKREKNNFLRLLLKHLKDREIEIYAYAVMSTHFHILLRADLKLLSNYMAIVLAEFAEYYNFKHNRNGHVFQDRFKSECVEEQQYFWNCIRYIHMNPVNANVVKAPLNYNFSSLKEYETEKCRIIHPKAIELYQAKFTDFEDFLDFHDKSVKQIFTDVPEEMEIQFMQAARRLLEQEAHLRGLSESRELLEDIELRNLYKEKLQKELNVTKAKSERLYRMVKSCIIGK</sequence>
<dbReference type="GO" id="GO:0006313">
    <property type="term" value="P:DNA transposition"/>
    <property type="evidence" value="ECO:0007669"/>
    <property type="project" value="InterPro"/>
</dbReference>
<reference evidence="2" key="2">
    <citation type="submission" date="2021-04" db="EMBL/GenBank/DDBJ databases">
        <authorList>
            <person name="Gilroy R."/>
        </authorList>
    </citation>
    <scope>NUCLEOTIDE SEQUENCE</scope>
    <source>
        <strain evidence="2">ChiGjej3B3-11674</strain>
    </source>
</reference>
<evidence type="ECO:0000313" key="3">
    <source>
        <dbReference type="Proteomes" id="UP000823897"/>
    </source>
</evidence>
<gene>
    <name evidence="2" type="ORF">H9911_07460</name>
</gene>